<organism evidence="2 3">
    <name type="scientific">Marinobacter aromaticivorans</name>
    <dbReference type="NCBI Taxonomy" id="1494078"/>
    <lineage>
        <taxon>Bacteria</taxon>
        <taxon>Pseudomonadati</taxon>
        <taxon>Pseudomonadota</taxon>
        <taxon>Gammaproteobacteria</taxon>
        <taxon>Pseudomonadales</taxon>
        <taxon>Marinobacteraceae</taxon>
        <taxon>Marinobacter</taxon>
    </lineage>
</organism>
<dbReference type="InterPro" id="IPR050834">
    <property type="entry name" value="Glycosyltransf_2"/>
</dbReference>
<protein>
    <submittedName>
        <fullName evidence="2">Glycosyltransferase family 2 protein</fullName>
    </submittedName>
</protein>
<evidence type="ECO:0000313" key="3">
    <source>
        <dbReference type="Proteomes" id="UP001596506"/>
    </source>
</evidence>
<dbReference type="Gene3D" id="3.90.550.10">
    <property type="entry name" value="Spore Coat Polysaccharide Biosynthesis Protein SpsA, Chain A"/>
    <property type="match status" value="1"/>
</dbReference>
<proteinExistence type="predicted"/>
<dbReference type="RefSeq" id="WP_100687153.1">
    <property type="nucleotide sequence ID" value="NZ_JBHTBD010000001.1"/>
</dbReference>
<reference evidence="3" key="1">
    <citation type="journal article" date="2019" name="Int. J. Syst. Evol. Microbiol.">
        <title>The Global Catalogue of Microorganisms (GCM) 10K type strain sequencing project: providing services to taxonomists for standard genome sequencing and annotation.</title>
        <authorList>
            <consortium name="The Broad Institute Genomics Platform"/>
            <consortium name="The Broad Institute Genome Sequencing Center for Infectious Disease"/>
            <person name="Wu L."/>
            <person name="Ma J."/>
        </authorList>
    </citation>
    <scope>NUCLEOTIDE SEQUENCE [LARGE SCALE GENOMIC DNA]</scope>
    <source>
        <strain evidence="3">CCUG 60559</strain>
    </source>
</reference>
<dbReference type="PANTHER" id="PTHR43685:SF2">
    <property type="entry name" value="GLYCOSYLTRANSFERASE 2-LIKE DOMAIN-CONTAINING PROTEIN"/>
    <property type="match status" value="1"/>
</dbReference>
<sequence length="274" mass="32006">MKEKVSIIIPVCNREFELRRAVLSVLNQTHQNVEVIVIENNSRDPVLVRTVVDKLNDERIHFHSLKYCRNANVARNFGMLVAKGDYIGFLDSDDEFEPDHIRTSIQFIEENGLDFCFGSMRVFNGRSYRLAPARRLEPHESGPGYLFEGKGFEAPTPTYVLTRKAAEIVKWDNKLDRHQDWDFFFRLVEACRGDAKVEPTVIVHWMPGRKVRLPVSSVDRFYRTWSGKMTGAMKLRFLFSKVKQSVKLRNLDLLRWSVRNLFFVISSLTKTRFK</sequence>
<comment type="caution">
    <text evidence="2">The sequence shown here is derived from an EMBL/GenBank/DDBJ whole genome shotgun (WGS) entry which is preliminary data.</text>
</comment>
<dbReference type="EMBL" id="JBHTBD010000001">
    <property type="protein sequence ID" value="MFC7293871.1"/>
    <property type="molecule type" value="Genomic_DNA"/>
</dbReference>
<dbReference type="CDD" id="cd00761">
    <property type="entry name" value="Glyco_tranf_GTA_type"/>
    <property type="match status" value="1"/>
</dbReference>
<dbReference type="InterPro" id="IPR001173">
    <property type="entry name" value="Glyco_trans_2-like"/>
</dbReference>
<dbReference type="Pfam" id="PF00535">
    <property type="entry name" value="Glycos_transf_2"/>
    <property type="match status" value="1"/>
</dbReference>
<accession>A0ABW2IRQ9</accession>
<evidence type="ECO:0000259" key="1">
    <source>
        <dbReference type="Pfam" id="PF00535"/>
    </source>
</evidence>
<evidence type="ECO:0000313" key="2">
    <source>
        <dbReference type="EMBL" id="MFC7293871.1"/>
    </source>
</evidence>
<keyword evidence="3" id="KW-1185">Reference proteome</keyword>
<dbReference type="SUPFAM" id="SSF53448">
    <property type="entry name" value="Nucleotide-diphospho-sugar transferases"/>
    <property type="match status" value="1"/>
</dbReference>
<name>A0ABW2IRQ9_9GAMM</name>
<gene>
    <name evidence="2" type="ORF">ACFQQA_03935</name>
</gene>
<dbReference type="InterPro" id="IPR029044">
    <property type="entry name" value="Nucleotide-diphossugar_trans"/>
</dbReference>
<dbReference type="PANTHER" id="PTHR43685">
    <property type="entry name" value="GLYCOSYLTRANSFERASE"/>
    <property type="match status" value="1"/>
</dbReference>
<feature type="domain" description="Glycosyltransferase 2-like" evidence="1">
    <location>
        <begin position="6"/>
        <end position="140"/>
    </location>
</feature>
<dbReference type="Proteomes" id="UP001596506">
    <property type="component" value="Unassembled WGS sequence"/>
</dbReference>